<dbReference type="AlphaFoldDB" id="A0AAJ4XIX7"/>
<protein>
    <submittedName>
        <fullName evidence="1">Uncharacterized protein</fullName>
    </submittedName>
</protein>
<dbReference type="Proteomes" id="UP001294444">
    <property type="component" value="Unassembled WGS sequence"/>
</dbReference>
<sequence>MCMRYAQSFELLHKQAQKDPMMADQKVGYSSQPHIFLKQTLQDADNFCRRIHPDSIVMQWALHRNEFAYACLCTSASKPIKTTQTH</sequence>
<reference evidence="1" key="1">
    <citation type="submission" date="2023-10" db="EMBL/GenBank/DDBJ databases">
        <authorList>
            <person name="Guldener U."/>
        </authorList>
    </citation>
    <scope>NUCLEOTIDE SEQUENCE</scope>
    <source>
        <strain evidence="1">Mp4</strain>
    </source>
</reference>
<comment type="caution">
    <text evidence="1">The sequence shown here is derived from an EMBL/GenBank/DDBJ whole genome shotgun (WGS) entry which is preliminary data.</text>
</comment>
<evidence type="ECO:0000313" key="1">
    <source>
        <dbReference type="EMBL" id="SNX83005.1"/>
    </source>
</evidence>
<organism evidence="1 2">
    <name type="scientific">Melanopsichium pennsylvanicum</name>
    <dbReference type="NCBI Taxonomy" id="63383"/>
    <lineage>
        <taxon>Eukaryota</taxon>
        <taxon>Fungi</taxon>
        <taxon>Dikarya</taxon>
        <taxon>Basidiomycota</taxon>
        <taxon>Ustilaginomycotina</taxon>
        <taxon>Ustilaginomycetes</taxon>
        <taxon>Ustilaginales</taxon>
        <taxon>Ustilaginaceae</taxon>
        <taxon>Melanopsichium</taxon>
    </lineage>
</organism>
<evidence type="ECO:0000313" key="2">
    <source>
        <dbReference type="Proteomes" id="UP001294444"/>
    </source>
</evidence>
<keyword evidence="2" id="KW-1185">Reference proteome</keyword>
<dbReference type="EMBL" id="OAPG01000003">
    <property type="protein sequence ID" value="SNX83005.1"/>
    <property type="molecule type" value="Genomic_DNA"/>
</dbReference>
<name>A0AAJ4XIX7_9BASI</name>
<accession>A0AAJ4XIX7</accession>
<gene>
    <name evidence="1" type="ORF">MEPE_01711</name>
</gene>
<proteinExistence type="predicted"/>